<organism evidence="3 4">
    <name type="scientific">Thermocoleostomius sinensis A174</name>
    <dbReference type="NCBI Taxonomy" id="2016057"/>
    <lineage>
        <taxon>Bacteria</taxon>
        <taxon>Bacillati</taxon>
        <taxon>Cyanobacteriota</taxon>
        <taxon>Cyanophyceae</taxon>
        <taxon>Oculatellales</taxon>
        <taxon>Oculatellaceae</taxon>
        <taxon>Thermocoleostomius</taxon>
    </lineage>
</organism>
<keyword evidence="4" id="KW-1185">Reference proteome</keyword>
<dbReference type="InterPro" id="IPR002075">
    <property type="entry name" value="NTF2_dom"/>
</dbReference>
<feature type="region of interest" description="Disordered" evidence="1">
    <location>
        <begin position="1"/>
        <end position="23"/>
    </location>
</feature>
<evidence type="ECO:0000256" key="1">
    <source>
        <dbReference type="SAM" id="MobiDB-lite"/>
    </source>
</evidence>
<proteinExistence type="predicted"/>
<dbReference type="InterPro" id="IPR032710">
    <property type="entry name" value="NTF2-like_dom_sf"/>
</dbReference>
<evidence type="ECO:0000313" key="4">
    <source>
        <dbReference type="Proteomes" id="UP001163152"/>
    </source>
</evidence>
<dbReference type="EMBL" id="CP113797">
    <property type="protein sequence ID" value="WAL58940.1"/>
    <property type="molecule type" value="Genomic_DNA"/>
</dbReference>
<dbReference type="Gene3D" id="3.10.450.50">
    <property type="match status" value="1"/>
</dbReference>
<dbReference type="SUPFAM" id="SSF54427">
    <property type="entry name" value="NTF2-like"/>
    <property type="match status" value="1"/>
</dbReference>
<dbReference type="AlphaFoldDB" id="A0A9E9CAH2"/>
<accession>A0A9E9CAH2</accession>
<dbReference type="RefSeq" id="WP_268608402.1">
    <property type="nucleotide sequence ID" value="NZ_CP113797.1"/>
</dbReference>
<evidence type="ECO:0000313" key="3">
    <source>
        <dbReference type="EMBL" id="WAL58940.1"/>
    </source>
</evidence>
<dbReference type="Pfam" id="PF02136">
    <property type="entry name" value="NTF2"/>
    <property type="match status" value="1"/>
</dbReference>
<name>A0A9E9CAH2_9CYAN</name>
<feature type="domain" description="Nuclear transport factor 2" evidence="2">
    <location>
        <begin position="41"/>
        <end position="125"/>
    </location>
</feature>
<dbReference type="KEGG" id="tsin:OXH18_17410"/>
<sequence length="160" mass="17679">MHQESSSIDDVESQSSNDASNYPSDMAEGFIEFTTSDSSTSKAIVSRYFDLLNTGDFQATAALFAEEGVLDPPFDSPVVGQKAIVQYLETEAKGLQLFPNRYRREAQEDGTEEYQVGGRVQTPLFSINIGWKFVLNSAAEILLVKVKLLASLEELLKLKS</sequence>
<dbReference type="Proteomes" id="UP001163152">
    <property type="component" value="Chromosome"/>
</dbReference>
<protein>
    <submittedName>
        <fullName evidence="3">Nuclear transport factor 2 family protein</fullName>
    </submittedName>
</protein>
<reference evidence="3" key="1">
    <citation type="submission" date="2022-12" db="EMBL/GenBank/DDBJ databases">
        <title>Polyphasic identification of a Novel Hot-Spring Cyanobacterium Ocullathermofonsia sinensis gen nov. sp. nov. and Genomic Insights on its Adaptations to the Thermal Habitat.</title>
        <authorList>
            <person name="Daroch M."/>
            <person name="Tang J."/>
            <person name="Jiang Y."/>
        </authorList>
    </citation>
    <scope>NUCLEOTIDE SEQUENCE</scope>
    <source>
        <strain evidence="3">PKUAC-SCTA174</strain>
    </source>
</reference>
<evidence type="ECO:0000259" key="2">
    <source>
        <dbReference type="Pfam" id="PF02136"/>
    </source>
</evidence>
<gene>
    <name evidence="3" type="ORF">OXH18_17410</name>
</gene>